<feature type="non-terminal residue" evidence="7">
    <location>
        <position position="1"/>
    </location>
</feature>
<comment type="subcellular location">
    <subcellularLocation>
        <location evidence="1">Membrane</location>
        <topology evidence="1">Multi-pass membrane protein</topology>
    </subcellularLocation>
</comment>
<sequence length="237" mass="27334">WAVKLDFICDIVRMFSYGNYDCDPSTVVSSSVGKEYITVLNTGPKLKAKVAEERTQYKIHNPPNFVSLHSVVTITKEFYHEITTQKNFAQSVLTLVRTILAFMFIWVIISASNHRDKFIEQTDYDNYYLTADFRVLDAHRYRNKRKTVLPLMKVERRLLADPYAPFLGPAEWQAWGKEYAILSILSLMSIIVVVIDFALSATLAWMRGNLEFSYKERGEHSFRLEVLGVGFIASVVR</sequence>
<dbReference type="Pfam" id="PF07782">
    <property type="entry name" value="DC_STAMP"/>
    <property type="match status" value="1"/>
</dbReference>
<feature type="transmembrane region" description="Helical" evidence="5">
    <location>
        <begin position="88"/>
        <end position="109"/>
    </location>
</feature>
<dbReference type="PANTHER" id="PTHR21041">
    <property type="entry name" value="DENDRITIC CELL-SPECIFIC TRANSMEMBRANE PROTEIN"/>
    <property type="match status" value="1"/>
</dbReference>
<dbReference type="InterPro" id="IPR051856">
    <property type="entry name" value="CSR-E3_Ligase_Protein"/>
</dbReference>
<evidence type="ECO:0000256" key="4">
    <source>
        <dbReference type="ARBA" id="ARBA00023136"/>
    </source>
</evidence>
<dbReference type="GO" id="GO:0016020">
    <property type="term" value="C:membrane"/>
    <property type="evidence" value="ECO:0007669"/>
    <property type="project" value="UniProtKB-SubCell"/>
</dbReference>
<dbReference type="InterPro" id="IPR012858">
    <property type="entry name" value="DC_STAMP-like"/>
</dbReference>
<feature type="domain" description="Dendritic cell-specific transmembrane protein-like" evidence="6">
    <location>
        <begin position="124"/>
        <end position="237"/>
    </location>
</feature>
<evidence type="ECO:0000256" key="5">
    <source>
        <dbReference type="SAM" id="Phobius"/>
    </source>
</evidence>
<evidence type="ECO:0000256" key="3">
    <source>
        <dbReference type="ARBA" id="ARBA00022989"/>
    </source>
</evidence>
<gene>
    <name evidence="7" type="ORF">g.7245</name>
</gene>
<dbReference type="PANTHER" id="PTHR21041:SF17">
    <property type="entry name" value="E3 UBIQUITIN-PROTEIN LIGASE DCST1"/>
    <property type="match status" value="1"/>
</dbReference>
<keyword evidence="3 5" id="KW-1133">Transmembrane helix</keyword>
<reference evidence="7" key="1">
    <citation type="submission" date="2015-11" db="EMBL/GenBank/DDBJ databases">
        <title>De novo transcriptome assembly of four potential Pierce s Disease insect vectors from Arizona vineyards.</title>
        <authorList>
            <person name="Tassone E.E."/>
        </authorList>
    </citation>
    <scope>NUCLEOTIDE SEQUENCE</scope>
</reference>
<proteinExistence type="predicted"/>
<accession>A0A1B6MKS8</accession>
<dbReference type="EMBL" id="GEBQ01003390">
    <property type="protein sequence ID" value="JAT36587.1"/>
    <property type="molecule type" value="Transcribed_RNA"/>
</dbReference>
<keyword evidence="4 5" id="KW-0472">Membrane</keyword>
<feature type="non-terminal residue" evidence="7">
    <location>
        <position position="237"/>
    </location>
</feature>
<dbReference type="AlphaFoldDB" id="A0A1B6MKS8"/>
<evidence type="ECO:0000313" key="7">
    <source>
        <dbReference type="EMBL" id="JAT36587.1"/>
    </source>
</evidence>
<evidence type="ECO:0000259" key="6">
    <source>
        <dbReference type="Pfam" id="PF07782"/>
    </source>
</evidence>
<evidence type="ECO:0000256" key="2">
    <source>
        <dbReference type="ARBA" id="ARBA00022692"/>
    </source>
</evidence>
<name>A0A1B6MKS8_9HEMI</name>
<evidence type="ECO:0000256" key="1">
    <source>
        <dbReference type="ARBA" id="ARBA00004141"/>
    </source>
</evidence>
<protein>
    <recommendedName>
        <fullName evidence="6">Dendritic cell-specific transmembrane protein-like domain-containing protein</fullName>
    </recommendedName>
</protein>
<keyword evidence="2 5" id="KW-0812">Transmembrane</keyword>
<feature type="transmembrane region" description="Helical" evidence="5">
    <location>
        <begin position="179"/>
        <end position="205"/>
    </location>
</feature>
<organism evidence="7">
    <name type="scientific">Graphocephala atropunctata</name>
    <dbReference type="NCBI Taxonomy" id="36148"/>
    <lineage>
        <taxon>Eukaryota</taxon>
        <taxon>Metazoa</taxon>
        <taxon>Ecdysozoa</taxon>
        <taxon>Arthropoda</taxon>
        <taxon>Hexapoda</taxon>
        <taxon>Insecta</taxon>
        <taxon>Pterygota</taxon>
        <taxon>Neoptera</taxon>
        <taxon>Paraneoptera</taxon>
        <taxon>Hemiptera</taxon>
        <taxon>Auchenorrhyncha</taxon>
        <taxon>Membracoidea</taxon>
        <taxon>Cicadellidae</taxon>
        <taxon>Cicadellinae</taxon>
        <taxon>Cicadellini</taxon>
        <taxon>Graphocephala</taxon>
    </lineage>
</organism>